<feature type="transmembrane region" description="Helical" evidence="2">
    <location>
        <begin position="239"/>
        <end position="261"/>
    </location>
</feature>
<keyword evidence="2" id="KW-0472">Membrane</keyword>
<comment type="caution">
    <text evidence="3">The sequence shown here is derived from an EMBL/GenBank/DDBJ whole genome shotgun (WGS) entry which is preliminary data.</text>
</comment>
<organism evidence="3 4">
    <name type="scientific">Toxoplasma gondii GAB2-2007-GAL-DOM2</name>
    <dbReference type="NCBI Taxonomy" id="1130820"/>
    <lineage>
        <taxon>Eukaryota</taxon>
        <taxon>Sar</taxon>
        <taxon>Alveolata</taxon>
        <taxon>Apicomplexa</taxon>
        <taxon>Conoidasida</taxon>
        <taxon>Coccidia</taxon>
        <taxon>Eucoccidiorida</taxon>
        <taxon>Eimeriorina</taxon>
        <taxon>Sarcocystidae</taxon>
        <taxon>Toxoplasma</taxon>
    </lineage>
</organism>
<dbReference type="OrthoDB" id="329717at2759"/>
<evidence type="ECO:0000256" key="2">
    <source>
        <dbReference type="SAM" id="Phobius"/>
    </source>
</evidence>
<dbReference type="PANTHER" id="PTHR35864:SF1">
    <property type="entry name" value="ZINC METALLOPROTEASE YWHC-RELATED"/>
    <property type="match status" value="1"/>
</dbReference>
<dbReference type="Proteomes" id="UP000028837">
    <property type="component" value="Unassembled WGS sequence"/>
</dbReference>
<name>A0A086K2Q1_TOXGO</name>
<feature type="transmembrane region" description="Helical" evidence="2">
    <location>
        <begin position="123"/>
        <end position="143"/>
    </location>
</feature>
<reference evidence="3 4" key="1">
    <citation type="submission" date="2014-02" db="EMBL/GenBank/DDBJ databases">
        <authorList>
            <person name="Sibley D."/>
            <person name="Venepally P."/>
            <person name="Karamycheva S."/>
            <person name="Hadjithomas M."/>
            <person name="Khan A."/>
            <person name="Brunk B."/>
            <person name="Roos D."/>
            <person name="Caler E."/>
            <person name="Lorenzi H."/>
        </authorList>
    </citation>
    <scope>NUCLEOTIDE SEQUENCE [LARGE SCALE GENOMIC DNA]</scope>
    <source>
        <strain evidence="3 4">GAB2-2007-GAL-DOM2</strain>
    </source>
</reference>
<protein>
    <submittedName>
        <fullName evidence="3">Peptidase, M50 family protein</fullName>
    </submittedName>
</protein>
<sequence>MSGAVRIDARGMIIREGQDPELGRPLRSAAESHATDLQASGRTLEQRQVSTRSSQPRGSILGCLRRTFVRPFCCFPDAAGARPEGAYTGFWLPPILGLAPIFWLTIFAAIGCGILAQFYWQPLLLTGLVVLGYILSVALHEFAHAATAFKGGDESVVYSGYLTLDYLRYTSPLFSLGLPLLFLLLGNVALPGAAVLIQHENLRGAQWRTLTALAGPLATFLSGLLFSGLLHLSLLSADYYYTILHMGLACLIYFEAMSFIINMIPLPPLDGWAALEPWLPHSCFLKKAMDDPTLQRIVPLLVLAALFPVFARVPFFGHAVNVVAVTIFRAPPDLTPLAMQYFAVPYSQWRYMHPIPVPVDMRRASVSSSEFFEDFLLQ</sequence>
<accession>A0A086K2Q1</accession>
<evidence type="ECO:0000313" key="4">
    <source>
        <dbReference type="Proteomes" id="UP000028837"/>
    </source>
</evidence>
<feature type="transmembrane region" description="Helical" evidence="2">
    <location>
        <begin position="95"/>
        <end position="116"/>
    </location>
</feature>
<dbReference type="EMBL" id="AHZU02000909">
    <property type="protein sequence ID" value="KFG38669.1"/>
    <property type="molecule type" value="Genomic_DNA"/>
</dbReference>
<feature type="region of interest" description="Disordered" evidence="1">
    <location>
        <begin position="36"/>
        <end position="56"/>
    </location>
</feature>
<dbReference type="PANTHER" id="PTHR35864">
    <property type="entry name" value="ZINC METALLOPROTEASE MJ0611-RELATED"/>
    <property type="match status" value="1"/>
</dbReference>
<gene>
    <name evidence="3" type="ORF">TGDOM2_266140</name>
</gene>
<feature type="transmembrane region" description="Helical" evidence="2">
    <location>
        <begin position="297"/>
        <end position="317"/>
    </location>
</feature>
<feature type="transmembrane region" description="Helical" evidence="2">
    <location>
        <begin position="173"/>
        <end position="197"/>
    </location>
</feature>
<dbReference type="VEuPathDB" id="ToxoDB:TGDOM2_266140"/>
<dbReference type="InterPro" id="IPR052348">
    <property type="entry name" value="Metallopeptidase_M50B"/>
</dbReference>
<keyword evidence="2" id="KW-1133">Transmembrane helix</keyword>
<proteinExistence type="predicted"/>
<keyword evidence="2" id="KW-0812">Transmembrane</keyword>
<evidence type="ECO:0000313" key="3">
    <source>
        <dbReference type="EMBL" id="KFG38669.1"/>
    </source>
</evidence>
<evidence type="ECO:0000256" key="1">
    <source>
        <dbReference type="SAM" id="MobiDB-lite"/>
    </source>
</evidence>
<dbReference type="AlphaFoldDB" id="A0A086K2Q1"/>
<feature type="transmembrane region" description="Helical" evidence="2">
    <location>
        <begin position="209"/>
        <end position="233"/>
    </location>
</feature>